<accession>A0A917BGI2</accession>
<dbReference type="Pfam" id="PF12277">
    <property type="entry name" value="DUF3618"/>
    <property type="match status" value="1"/>
</dbReference>
<dbReference type="InterPro" id="IPR022062">
    <property type="entry name" value="DUF3618"/>
</dbReference>
<evidence type="ECO:0000313" key="2">
    <source>
        <dbReference type="EMBL" id="GGF43847.1"/>
    </source>
</evidence>
<protein>
    <recommendedName>
        <fullName evidence="4">DUF3618 domain-containing protein</fullName>
    </recommendedName>
</protein>
<sequence length="221" mass="23222">MTNYPSEPVPTSDDPEVLRAEIEQTRMNLSRDVDALGEAASPGNVARRQADKAKDAVLDAGHSLKEKVMGSDDPYDDRPGLTGRASSTVGDAASSAGHAVAAAPAAARRQTRGNPLAAGLVALGAGWLVGSLMPSTAKERELSTAAKEKVQDSGVVEEAKAVAQDVVDHVKPQAQEAVDSVKQTASDSAQHVKDEARLATEDVKASAEESKVRVQEQRQQY</sequence>
<evidence type="ECO:0000256" key="1">
    <source>
        <dbReference type="SAM" id="MobiDB-lite"/>
    </source>
</evidence>
<feature type="compositionally biased region" description="Low complexity" evidence="1">
    <location>
        <begin position="92"/>
        <end position="107"/>
    </location>
</feature>
<feature type="compositionally biased region" description="Basic and acidic residues" evidence="1">
    <location>
        <begin position="48"/>
        <end position="70"/>
    </location>
</feature>
<dbReference type="Proteomes" id="UP000605670">
    <property type="component" value="Unassembled WGS sequence"/>
</dbReference>
<evidence type="ECO:0008006" key="4">
    <source>
        <dbReference type="Google" id="ProtNLM"/>
    </source>
</evidence>
<feature type="region of interest" description="Disordered" evidence="1">
    <location>
        <begin position="175"/>
        <end position="221"/>
    </location>
</feature>
<organism evidence="2 3">
    <name type="scientific">Ornithinimicrobium tianjinense</name>
    <dbReference type="NCBI Taxonomy" id="1195761"/>
    <lineage>
        <taxon>Bacteria</taxon>
        <taxon>Bacillati</taxon>
        <taxon>Actinomycetota</taxon>
        <taxon>Actinomycetes</taxon>
        <taxon>Micrococcales</taxon>
        <taxon>Ornithinimicrobiaceae</taxon>
        <taxon>Ornithinimicrobium</taxon>
    </lineage>
</organism>
<dbReference type="AlphaFoldDB" id="A0A917BGI2"/>
<keyword evidence="3" id="KW-1185">Reference proteome</keyword>
<proteinExistence type="predicted"/>
<feature type="region of interest" description="Disordered" evidence="1">
    <location>
        <begin position="33"/>
        <end position="111"/>
    </location>
</feature>
<feature type="compositionally biased region" description="Basic and acidic residues" evidence="1">
    <location>
        <begin position="190"/>
        <end position="221"/>
    </location>
</feature>
<dbReference type="RefSeq" id="WP_188428411.1">
    <property type="nucleotide sequence ID" value="NZ_BAABKH010000005.1"/>
</dbReference>
<reference evidence="2" key="2">
    <citation type="submission" date="2020-09" db="EMBL/GenBank/DDBJ databases">
        <authorList>
            <person name="Sun Q."/>
            <person name="Zhou Y."/>
        </authorList>
    </citation>
    <scope>NUCLEOTIDE SEQUENCE</scope>
    <source>
        <strain evidence="2">CGMCC 1.12160</strain>
    </source>
</reference>
<dbReference type="EMBL" id="BMEM01000001">
    <property type="protein sequence ID" value="GGF43847.1"/>
    <property type="molecule type" value="Genomic_DNA"/>
</dbReference>
<evidence type="ECO:0000313" key="3">
    <source>
        <dbReference type="Proteomes" id="UP000605670"/>
    </source>
</evidence>
<reference evidence="2" key="1">
    <citation type="journal article" date="2014" name="Int. J. Syst. Evol. Microbiol.">
        <title>Complete genome sequence of Corynebacterium casei LMG S-19264T (=DSM 44701T), isolated from a smear-ripened cheese.</title>
        <authorList>
            <consortium name="US DOE Joint Genome Institute (JGI-PGF)"/>
            <person name="Walter F."/>
            <person name="Albersmeier A."/>
            <person name="Kalinowski J."/>
            <person name="Ruckert C."/>
        </authorList>
    </citation>
    <scope>NUCLEOTIDE SEQUENCE</scope>
    <source>
        <strain evidence="2">CGMCC 1.12160</strain>
    </source>
</reference>
<gene>
    <name evidence="2" type="ORF">GCM10011366_09500</name>
</gene>
<comment type="caution">
    <text evidence="2">The sequence shown here is derived from an EMBL/GenBank/DDBJ whole genome shotgun (WGS) entry which is preliminary data.</text>
</comment>
<name>A0A917BGI2_9MICO</name>